<organism evidence="6 7">
    <name type="scientific">Gordonia asplenii</name>
    <dbReference type="NCBI Taxonomy" id="2725283"/>
    <lineage>
        <taxon>Bacteria</taxon>
        <taxon>Bacillati</taxon>
        <taxon>Actinomycetota</taxon>
        <taxon>Actinomycetes</taxon>
        <taxon>Mycobacteriales</taxon>
        <taxon>Gordoniaceae</taxon>
        <taxon>Gordonia</taxon>
    </lineage>
</organism>
<dbReference type="InterPro" id="IPR001647">
    <property type="entry name" value="HTH_TetR"/>
</dbReference>
<keyword evidence="3" id="KW-0804">Transcription</keyword>
<keyword evidence="7" id="KW-1185">Reference proteome</keyword>
<evidence type="ECO:0000313" key="7">
    <source>
        <dbReference type="Proteomes" id="UP000550729"/>
    </source>
</evidence>
<evidence type="ECO:0000256" key="1">
    <source>
        <dbReference type="ARBA" id="ARBA00023015"/>
    </source>
</evidence>
<evidence type="ECO:0000256" key="3">
    <source>
        <dbReference type="ARBA" id="ARBA00023163"/>
    </source>
</evidence>
<evidence type="ECO:0000256" key="4">
    <source>
        <dbReference type="PROSITE-ProRule" id="PRU00335"/>
    </source>
</evidence>
<dbReference type="PRINTS" id="PR00455">
    <property type="entry name" value="HTHTETR"/>
</dbReference>
<dbReference type="Proteomes" id="UP000550729">
    <property type="component" value="Unassembled WGS sequence"/>
</dbReference>
<feature type="DNA-binding region" description="H-T-H motif" evidence="4">
    <location>
        <begin position="22"/>
        <end position="41"/>
    </location>
</feature>
<dbReference type="InterPro" id="IPR050109">
    <property type="entry name" value="HTH-type_TetR-like_transc_reg"/>
</dbReference>
<evidence type="ECO:0000259" key="5">
    <source>
        <dbReference type="PROSITE" id="PS50977"/>
    </source>
</evidence>
<dbReference type="EMBL" id="JABBNB010000004">
    <property type="protein sequence ID" value="NMO00696.1"/>
    <property type="molecule type" value="Genomic_DNA"/>
</dbReference>
<dbReference type="Pfam" id="PF00440">
    <property type="entry name" value="TetR_N"/>
    <property type="match status" value="1"/>
</dbReference>
<dbReference type="GO" id="GO:0000976">
    <property type="term" value="F:transcription cis-regulatory region binding"/>
    <property type="evidence" value="ECO:0007669"/>
    <property type="project" value="TreeGrafter"/>
</dbReference>
<evidence type="ECO:0000256" key="2">
    <source>
        <dbReference type="ARBA" id="ARBA00023125"/>
    </source>
</evidence>
<protein>
    <submittedName>
        <fullName evidence="6">TetR family transcriptional regulator</fullName>
    </submittedName>
</protein>
<dbReference type="AlphaFoldDB" id="A0A848KPU5"/>
<dbReference type="PROSITE" id="PS50977">
    <property type="entry name" value="HTH_TETR_2"/>
    <property type="match status" value="1"/>
</dbReference>
<dbReference type="SUPFAM" id="SSF48498">
    <property type="entry name" value="Tetracyclin repressor-like, C-terminal domain"/>
    <property type="match status" value="1"/>
</dbReference>
<gene>
    <name evidence="6" type="ORF">HH308_05640</name>
</gene>
<accession>A0A848KPU5</accession>
<dbReference type="PANTHER" id="PTHR30055">
    <property type="entry name" value="HTH-TYPE TRANSCRIPTIONAL REGULATOR RUTR"/>
    <property type="match status" value="1"/>
</dbReference>
<reference evidence="6 7" key="1">
    <citation type="submission" date="2020-04" db="EMBL/GenBank/DDBJ databases">
        <title>Gordonia sp. nov. TBRC 11910.</title>
        <authorList>
            <person name="Suriyachadkun C."/>
        </authorList>
    </citation>
    <scope>NUCLEOTIDE SEQUENCE [LARGE SCALE GENOMIC DNA]</scope>
    <source>
        <strain evidence="6 7">TBRC 11910</strain>
    </source>
</reference>
<dbReference type="PANTHER" id="PTHR30055:SF148">
    <property type="entry name" value="TETR-FAMILY TRANSCRIPTIONAL REGULATOR"/>
    <property type="match status" value="1"/>
</dbReference>
<dbReference type="Gene3D" id="1.10.10.60">
    <property type="entry name" value="Homeodomain-like"/>
    <property type="match status" value="1"/>
</dbReference>
<sequence length="185" mass="20001">MRRAVLDATLDLLHRDGLNGVAVADVAAAAGVHETSIYRRWGKKENLIVEALLDEAEELIPIPDTGTLRDDLTAYATSLTTYLMSPIGTAFDRALAALGDDPASVHTRSQYWQARTARSTSIVTRAIERGEIADVDPLRVIQMLVAPLHFRVVMTHEPLTPDLPAQVVDIVLNGLKGGPEVAGSK</sequence>
<dbReference type="InterPro" id="IPR036271">
    <property type="entry name" value="Tet_transcr_reg_TetR-rel_C_sf"/>
</dbReference>
<keyword evidence="1" id="KW-0805">Transcription regulation</keyword>
<dbReference type="Pfam" id="PF16859">
    <property type="entry name" value="TetR_C_11"/>
    <property type="match status" value="1"/>
</dbReference>
<dbReference type="SUPFAM" id="SSF46689">
    <property type="entry name" value="Homeodomain-like"/>
    <property type="match status" value="1"/>
</dbReference>
<keyword evidence="2 4" id="KW-0238">DNA-binding</keyword>
<proteinExistence type="predicted"/>
<dbReference type="GO" id="GO:0003700">
    <property type="term" value="F:DNA-binding transcription factor activity"/>
    <property type="evidence" value="ECO:0007669"/>
    <property type="project" value="TreeGrafter"/>
</dbReference>
<name>A0A848KPU5_9ACTN</name>
<dbReference type="InterPro" id="IPR009057">
    <property type="entry name" value="Homeodomain-like_sf"/>
</dbReference>
<dbReference type="Gene3D" id="1.10.357.10">
    <property type="entry name" value="Tetracycline Repressor, domain 2"/>
    <property type="match status" value="1"/>
</dbReference>
<evidence type="ECO:0000313" key="6">
    <source>
        <dbReference type="EMBL" id="NMO00696.1"/>
    </source>
</evidence>
<dbReference type="InterPro" id="IPR011075">
    <property type="entry name" value="TetR_C"/>
</dbReference>
<comment type="caution">
    <text evidence="6">The sequence shown here is derived from an EMBL/GenBank/DDBJ whole genome shotgun (WGS) entry which is preliminary data.</text>
</comment>
<feature type="domain" description="HTH tetR-type" evidence="5">
    <location>
        <begin position="1"/>
        <end position="59"/>
    </location>
</feature>